<accession>A0ABV6IRR9</accession>
<dbReference type="PANTHER" id="PTHR34075">
    <property type="entry name" value="BLR3430 PROTEIN"/>
    <property type="match status" value="1"/>
</dbReference>
<dbReference type="Pfam" id="PF12172">
    <property type="entry name" value="zf-ChsH2"/>
    <property type="match status" value="1"/>
</dbReference>
<dbReference type="Pfam" id="PF01796">
    <property type="entry name" value="OB_ChsH2_C"/>
    <property type="match status" value="1"/>
</dbReference>
<dbReference type="InterPro" id="IPR052513">
    <property type="entry name" value="Thioester_dehydratase-like"/>
</dbReference>
<keyword evidence="4" id="KW-1185">Reference proteome</keyword>
<dbReference type="PANTHER" id="PTHR34075:SF5">
    <property type="entry name" value="BLR3430 PROTEIN"/>
    <property type="match status" value="1"/>
</dbReference>
<evidence type="ECO:0000259" key="1">
    <source>
        <dbReference type="Pfam" id="PF01796"/>
    </source>
</evidence>
<name>A0ABV6IRR9_9PROT</name>
<evidence type="ECO:0000313" key="3">
    <source>
        <dbReference type="EMBL" id="MFC0385949.1"/>
    </source>
</evidence>
<feature type="domain" description="ChsH2 C-terminal OB-fold" evidence="1">
    <location>
        <begin position="57"/>
        <end position="115"/>
    </location>
</feature>
<evidence type="ECO:0000259" key="2">
    <source>
        <dbReference type="Pfam" id="PF12172"/>
    </source>
</evidence>
<reference evidence="3 4" key="1">
    <citation type="submission" date="2024-09" db="EMBL/GenBank/DDBJ databases">
        <authorList>
            <person name="Sun Q."/>
            <person name="Mori K."/>
        </authorList>
    </citation>
    <scope>NUCLEOTIDE SEQUENCE [LARGE SCALE GENOMIC DNA]</scope>
    <source>
        <strain evidence="3 4">CCM 7468</strain>
    </source>
</reference>
<organism evidence="3 4">
    <name type="scientific">Muricoccus vinaceus</name>
    <dbReference type="NCBI Taxonomy" id="424704"/>
    <lineage>
        <taxon>Bacteria</taxon>
        <taxon>Pseudomonadati</taxon>
        <taxon>Pseudomonadota</taxon>
        <taxon>Alphaproteobacteria</taxon>
        <taxon>Acetobacterales</taxon>
        <taxon>Roseomonadaceae</taxon>
        <taxon>Muricoccus</taxon>
    </lineage>
</organism>
<dbReference type="InterPro" id="IPR022002">
    <property type="entry name" value="ChsH2_Znr"/>
</dbReference>
<gene>
    <name evidence="3" type="ORF">ACFFIC_10365</name>
</gene>
<comment type="caution">
    <text evidence="3">The sequence shown here is derived from an EMBL/GenBank/DDBJ whole genome shotgun (WGS) entry which is preliminary data.</text>
</comment>
<sequence length="135" mass="15013">MDTPREITPPQSSPETAPYWMAAREGRLLVKRCEACGERHAYPRALCPFCFSEDTVWEEASGRGTVYSFSIMRRAKPPYAVAYVTLEEGPTIISNIVDAEFDALRIGQPVTLTFRDATDGQPVPMFRPAGEGLRA</sequence>
<dbReference type="InterPro" id="IPR012340">
    <property type="entry name" value="NA-bd_OB-fold"/>
</dbReference>
<dbReference type="Proteomes" id="UP001589789">
    <property type="component" value="Unassembled WGS sequence"/>
</dbReference>
<protein>
    <submittedName>
        <fullName evidence="3">Zn-ribbon domain-containing OB-fold protein</fullName>
    </submittedName>
</protein>
<dbReference type="EMBL" id="JBHLVZ010000019">
    <property type="protein sequence ID" value="MFC0385949.1"/>
    <property type="molecule type" value="Genomic_DNA"/>
</dbReference>
<dbReference type="Gene3D" id="6.10.30.10">
    <property type="match status" value="1"/>
</dbReference>
<proteinExistence type="predicted"/>
<dbReference type="InterPro" id="IPR002878">
    <property type="entry name" value="ChsH2_C"/>
</dbReference>
<dbReference type="RefSeq" id="WP_377050090.1">
    <property type="nucleotide sequence ID" value="NZ_JBHLVZ010000019.1"/>
</dbReference>
<dbReference type="SUPFAM" id="SSF50249">
    <property type="entry name" value="Nucleic acid-binding proteins"/>
    <property type="match status" value="1"/>
</dbReference>
<feature type="domain" description="ChsH2 rubredoxin-like zinc ribbon" evidence="2">
    <location>
        <begin position="20"/>
        <end position="54"/>
    </location>
</feature>
<evidence type="ECO:0000313" key="4">
    <source>
        <dbReference type="Proteomes" id="UP001589789"/>
    </source>
</evidence>